<reference evidence="1 2" key="1">
    <citation type="submission" date="2023-10" db="EMBL/GenBank/DDBJ databases">
        <title>Chromosome-scale genome assembly provides insights into flower coloration mechanisms of Canna indica.</title>
        <authorList>
            <person name="Li C."/>
        </authorList>
    </citation>
    <scope>NUCLEOTIDE SEQUENCE [LARGE SCALE GENOMIC DNA]</scope>
    <source>
        <tissue evidence="1">Flower</tissue>
    </source>
</reference>
<name>A0AAQ3KIL9_9LILI</name>
<protein>
    <submittedName>
        <fullName evidence="1">Uncharacterized protein</fullName>
    </submittedName>
</protein>
<evidence type="ECO:0000313" key="2">
    <source>
        <dbReference type="Proteomes" id="UP001327560"/>
    </source>
</evidence>
<dbReference type="AlphaFoldDB" id="A0AAQ3KIL9"/>
<proteinExistence type="predicted"/>
<evidence type="ECO:0000313" key="1">
    <source>
        <dbReference type="EMBL" id="WOL09357.1"/>
    </source>
</evidence>
<dbReference type="PANTHER" id="PTHR47689:SF2">
    <property type="entry name" value="TETRATRICOPEPTIDE REPEAT (TPR)-LIKE SUPERFAMILY PROTEIN"/>
    <property type="match status" value="1"/>
</dbReference>
<organism evidence="1 2">
    <name type="scientific">Canna indica</name>
    <name type="common">Indian-shot</name>
    <dbReference type="NCBI Taxonomy" id="4628"/>
    <lineage>
        <taxon>Eukaryota</taxon>
        <taxon>Viridiplantae</taxon>
        <taxon>Streptophyta</taxon>
        <taxon>Embryophyta</taxon>
        <taxon>Tracheophyta</taxon>
        <taxon>Spermatophyta</taxon>
        <taxon>Magnoliopsida</taxon>
        <taxon>Liliopsida</taxon>
        <taxon>Zingiberales</taxon>
        <taxon>Cannaceae</taxon>
        <taxon>Canna</taxon>
    </lineage>
</organism>
<sequence>MIFSSWQEQLCSNPAPQARIANSILSSNVVKQNNSKSSDNEKDQSLALITLLQSLDSLGLLEVKKQELIESEEAFEYPLEVGLALRQCISILEKPLVRSMVLSDPSIKREYLACLMRLVNQANITTIPVEELPNSRVLQELLDEARRIEAELTSTPRKH</sequence>
<gene>
    <name evidence="1" type="ORF">Cni_G18110</name>
</gene>
<dbReference type="EMBL" id="CP136894">
    <property type="protein sequence ID" value="WOL09357.1"/>
    <property type="molecule type" value="Genomic_DNA"/>
</dbReference>
<keyword evidence="2" id="KW-1185">Reference proteome</keyword>
<dbReference type="Proteomes" id="UP001327560">
    <property type="component" value="Chromosome 5"/>
</dbReference>
<accession>A0AAQ3KIL9</accession>
<dbReference type="PANTHER" id="PTHR47689">
    <property type="entry name" value="TETRATRICOPEPTIDE REPEAT (TPR)-LIKE SUPERFAMILY PROTEIN"/>
    <property type="match status" value="1"/>
</dbReference>